<dbReference type="GO" id="GO:0016020">
    <property type="term" value="C:membrane"/>
    <property type="evidence" value="ECO:0007669"/>
    <property type="project" value="UniProtKB-SubCell"/>
</dbReference>
<dbReference type="PATRIC" id="fig|452652.3.peg.1096"/>
<keyword evidence="4 6" id="KW-0472">Membrane</keyword>
<evidence type="ECO:0000256" key="1">
    <source>
        <dbReference type="ARBA" id="ARBA00004141"/>
    </source>
</evidence>
<dbReference type="EMBL" id="AP010968">
    <property type="protein sequence ID" value="BAJ26936.1"/>
    <property type="molecule type" value="Genomic_DNA"/>
</dbReference>
<feature type="transmembrane region" description="Helical" evidence="6">
    <location>
        <begin position="44"/>
        <end position="66"/>
    </location>
</feature>
<dbReference type="AlphaFoldDB" id="E4N6V5"/>
<keyword evidence="3 6" id="KW-1133">Transmembrane helix</keyword>
<evidence type="ECO:0000256" key="5">
    <source>
        <dbReference type="SAM" id="MobiDB-lite"/>
    </source>
</evidence>
<feature type="transmembrane region" description="Helical" evidence="6">
    <location>
        <begin position="112"/>
        <end position="130"/>
    </location>
</feature>
<feature type="region of interest" description="Disordered" evidence="5">
    <location>
        <begin position="1"/>
        <end position="34"/>
    </location>
</feature>
<name>E4N6V5_KITSK</name>
<feature type="transmembrane region" description="Helical" evidence="6">
    <location>
        <begin position="86"/>
        <end position="105"/>
    </location>
</feature>
<gene>
    <name evidence="7" type="ordered locus">KSE_11020</name>
</gene>
<evidence type="ECO:0000256" key="4">
    <source>
        <dbReference type="ARBA" id="ARBA00023136"/>
    </source>
</evidence>
<evidence type="ECO:0000256" key="3">
    <source>
        <dbReference type="ARBA" id="ARBA00022989"/>
    </source>
</evidence>
<protein>
    <recommendedName>
        <fullName evidence="9">DoxX family protein</fullName>
    </recommendedName>
</protein>
<feature type="compositionally biased region" description="Low complexity" evidence="5">
    <location>
        <begin position="13"/>
        <end position="34"/>
    </location>
</feature>
<feature type="transmembrane region" description="Helical" evidence="6">
    <location>
        <begin position="136"/>
        <end position="153"/>
    </location>
</feature>
<dbReference type="Proteomes" id="UP000007076">
    <property type="component" value="Chromosome"/>
</dbReference>
<dbReference type="eggNOG" id="COG4270">
    <property type="taxonomic scope" value="Bacteria"/>
</dbReference>
<evidence type="ECO:0000313" key="8">
    <source>
        <dbReference type="Proteomes" id="UP000007076"/>
    </source>
</evidence>
<dbReference type="KEGG" id="ksk:KSE_11020"/>
<proteinExistence type="predicted"/>
<reference evidence="7 8" key="1">
    <citation type="journal article" date="2010" name="DNA Res.">
        <title>Genome sequence of Kitasatospora setae NBRC 14216T: an evolutionary snapshot of the family Streptomycetaceae.</title>
        <authorList>
            <person name="Ichikawa N."/>
            <person name="Oguchi A."/>
            <person name="Ikeda H."/>
            <person name="Ishikawa J."/>
            <person name="Kitani S."/>
            <person name="Watanabe Y."/>
            <person name="Nakamura S."/>
            <person name="Katano Y."/>
            <person name="Kishi E."/>
            <person name="Sasagawa M."/>
            <person name="Ankai A."/>
            <person name="Fukui S."/>
            <person name="Hashimoto Y."/>
            <person name="Kamata S."/>
            <person name="Otoguro M."/>
            <person name="Tanikawa S."/>
            <person name="Nihira T."/>
            <person name="Horinouchi S."/>
            <person name="Ohnishi Y."/>
            <person name="Hayakawa M."/>
            <person name="Kuzuyama T."/>
            <person name="Arisawa A."/>
            <person name="Nomoto F."/>
            <person name="Miura H."/>
            <person name="Takahashi Y."/>
            <person name="Fujita N."/>
        </authorList>
    </citation>
    <scope>NUCLEOTIDE SEQUENCE [LARGE SCALE GENOMIC DNA]</scope>
    <source>
        <strain evidence="8">ATCC 33774 / DSM 43861 / JCM 3304 / KCC A-0304 / NBRC 14216 / KM-6054</strain>
    </source>
</reference>
<evidence type="ECO:0000256" key="6">
    <source>
        <dbReference type="SAM" id="Phobius"/>
    </source>
</evidence>
<dbReference type="HOGENOM" id="CLU_126433_7_0_11"/>
<organism evidence="7 8">
    <name type="scientific">Kitasatospora setae (strain ATCC 33774 / DSM 43861 / JCM 3304 / KCC A-0304 / NBRC 14216 / KM-6054)</name>
    <name type="common">Streptomyces setae</name>
    <dbReference type="NCBI Taxonomy" id="452652"/>
    <lineage>
        <taxon>Bacteria</taxon>
        <taxon>Bacillati</taxon>
        <taxon>Actinomycetota</taxon>
        <taxon>Actinomycetes</taxon>
        <taxon>Kitasatosporales</taxon>
        <taxon>Streptomycetaceae</taxon>
        <taxon>Kitasatospora</taxon>
    </lineage>
</organism>
<evidence type="ECO:0000256" key="2">
    <source>
        <dbReference type="ARBA" id="ARBA00022692"/>
    </source>
</evidence>
<sequence>MRATTTAREHTEMTTPAATTAANNTTTATDTATHAAKPAKSGKALLRTVWTLRILMALFFALASALPKLLALPAATEVFDAMGVGAWFMYLTGVVELAGAVGLLLPRLAGPAATALIAFLLCAFAVQLTAMHGENAGTPFLFMVPLAVIAWARRTETAALLRRTGR</sequence>
<keyword evidence="2 6" id="KW-0812">Transmembrane</keyword>
<dbReference type="STRING" id="452652.KSE_11020"/>
<evidence type="ECO:0008006" key="9">
    <source>
        <dbReference type="Google" id="ProtNLM"/>
    </source>
</evidence>
<accession>E4N6V5</accession>
<dbReference type="Pfam" id="PF13564">
    <property type="entry name" value="DoxX_2"/>
    <property type="match status" value="1"/>
</dbReference>
<keyword evidence="8" id="KW-1185">Reference proteome</keyword>
<dbReference type="InterPro" id="IPR032808">
    <property type="entry name" value="DoxX"/>
</dbReference>
<evidence type="ECO:0000313" key="7">
    <source>
        <dbReference type="EMBL" id="BAJ26936.1"/>
    </source>
</evidence>
<comment type="subcellular location">
    <subcellularLocation>
        <location evidence="1">Membrane</location>
        <topology evidence="1">Multi-pass membrane protein</topology>
    </subcellularLocation>
</comment>